<organism evidence="1 2">
    <name type="scientific">Methylophilus luteus</name>
    <dbReference type="NCBI Taxonomy" id="640108"/>
    <lineage>
        <taxon>Bacteria</taxon>
        <taxon>Pseudomonadati</taxon>
        <taxon>Pseudomonadota</taxon>
        <taxon>Betaproteobacteria</taxon>
        <taxon>Nitrosomonadales</taxon>
        <taxon>Methylophilaceae</taxon>
        <taxon>Methylophilus</taxon>
    </lineage>
</organism>
<dbReference type="RefSeq" id="WP_379058344.1">
    <property type="nucleotide sequence ID" value="NZ_JBHTKB010000003.1"/>
</dbReference>
<dbReference type="InterPro" id="IPR007460">
    <property type="entry name" value="BrnT_toxin"/>
</dbReference>
<reference evidence="2" key="1">
    <citation type="journal article" date="2019" name="Int. J. Syst. Evol. Microbiol.">
        <title>The Global Catalogue of Microorganisms (GCM) 10K type strain sequencing project: providing services to taxonomists for standard genome sequencing and annotation.</title>
        <authorList>
            <consortium name="The Broad Institute Genomics Platform"/>
            <consortium name="The Broad Institute Genome Sequencing Center for Infectious Disease"/>
            <person name="Wu L."/>
            <person name="Ma J."/>
        </authorList>
    </citation>
    <scope>NUCLEOTIDE SEQUENCE [LARGE SCALE GENOMIC DNA]</scope>
    <source>
        <strain evidence="2">CCUG 58412</strain>
    </source>
</reference>
<comment type="caution">
    <text evidence="1">The sequence shown here is derived from an EMBL/GenBank/DDBJ whole genome shotgun (WGS) entry which is preliminary data.</text>
</comment>
<dbReference type="Pfam" id="PF04365">
    <property type="entry name" value="BrnT_toxin"/>
    <property type="match status" value="1"/>
</dbReference>
<evidence type="ECO:0000313" key="1">
    <source>
        <dbReference type="EMBL" id="MFD0914484.1"/>
    </source>
</evidence>
<proteinExistence type="predicted"/>
<dbReference type="Proteomes" id="UP001597128">
    <property type="component" value="Unassembled WGS sequence"/>
</dbReference>
<dbReference type="InterPro" id="IPR038573">
    <property type="entry name" value="BrnT_sf"/>
</dbReference>
<dbReference type="EMBL" id="JBHTKB010000003">
    <property type="protein sequence ID" value="MFD0914484.1"/>
    <property type="molecule type" value="Genomic_DNA"/>
</dbReference>
<protein>
    <submittedName>
        <fullName evidence="1">BrnT family toxin</fullName>
    </submittedName>
</protein>
<keyword evidence="2" id="KW-1185">Reference proteome</keyword>
<sequence>MVSVNKFDCDKTKARSNFAKHGLRFTEGCRIFDGLTLTAESKHNQDIKERRFVTIGALDDQSAAVLVWTERKGNIRVISLRKASQKEREAYYVHIKKTIN</sequence>
<dbReference type="Gene3D" id="3.10.450.530">
    <property type="entry name" value="Ribonuclease toxin, BrnT, of type II toxin-antitoxin system"/>
    <property type="match status" value="1"/>
</dbReference>
<gene>
    <name evidence="1" type="ORF">ACFQ1Z_13060</name>
</gene>
<accession>A0ABW3F7P0</accession>
<evidence type="ECO:0000313" key="2">
    <source>
        <dbReference type="Proteomes" id="UP001597128"/>
    </source>
</evidence>
<name>A0ABW3F7P0_9PROT</name>